<evidence type="ECO:0000313" key="3">
    <source>
        <dbReference type="Proteomes" id="UP000187209"/>
    </source>
</evidence>
<feature type="region of interest" description="Disordered" evidence="1">
    <location>
        <begin position="38"/>
        <end position="62"/>
    </location>
</feature>
<evidence type="ECO:0000256" key="1">
    <source>
        <dbReference type="SAM" id="MobiDB-lite"/>
    </source>
</evidence>
<organism evidence="2 3">
    <name type="scientific">Stentor coeruleus</name>
    <dbReference type="NCBI Taxonomy" id="5963"/>
    <lineage>
        <taxon>Eukaryota</taxon>
        <taxon>Sar</taxon>
        <taxon>Alveolata</taxon>
        <taxon>Ciliophora</taxon>
        <taxon>Postciliodesmatophora</taxon>
        <taxon>Heterotrichea</taxon>
        <taxon>Heterotrichida</taxon>
        <taxon>Stentoridae</taxon>
        <taxon>Stentor</taxon>
    </lineage>
</organism>
<dbReference type="AlphaFoldDB" id="A0A1R2APK1"/>
<gene>
    <name evidence="2" type="ORF">SteCoe_36743</name>
</gene>
<keyword evidence="3" id="KW-1185">Reference proteome</keyword>
<dbReference type="InterPro" id="IPR036339">
    <property type="entry name" value="PUB-like_dom_sf"/>
</dbReference>
<protein>
    <submittedName>
        <fullName evidence="2">Uncharacterized protein</fullName>
    </submittedName>
</protein>
<reference evidence="2 3" key="1">
    <citation type="submission" date="2016-11" db="EMBL/GenBank/DDBJ databases">
        <title>The macronuclear genome of Stentor coeruleus: a giant cell with tiny introns.</title>
        <authorList>
            <person name="Slabodnick M."/>
            <person name="Ruby J.G."/>
            <person name="Reiff S.B."/>
            <person name="Swart E.C."/>
            <person name="Gosai S."/>
            <person name="Prabakaran S."/>
            <person name="Witkowska E."/>
            <person name="Larue G.E."/>
            <person name="Fisher S."/>
            <person name="Freeman R.M."/>
            <person name="Gunawardena J."/>
            <person name="Chu W."/>
            <person name="Stover N.A."/>
            <person name="Gregory B.D."/>
            <person name="Nowacki M."/>
            <person name="Derisi J."/>
            <person name="Roy S.W."/>
            <person name="Marshall W.F."/>
            <person name="Sood P."/>
        </authorList>
    </citation>
    <scope>NUCLEOTIDE SEQUENCE [LARGE SCALE GENOMIC DNA]</scope>
    <source>
        <strain evidence="2">WM001</strain>
    </source>
</reference>
<name>A0A1R2APK1_9CILI</name>
<dbReference type="Proteomes" id="UP000187209">
    <property type="component" value="Unassembled WGS sequence"/>
</dbReference>
<comment type="caution">
    <text evidence="2">The sequence shown here is derived from an EMBL/GenBank/DDBJ whole genome shotgun (WGS) entry which is preliminary data.</text>
</comment>
<evidence type="ECO:0000313" key="2">
    <source>
        <dbReference type="EMBL" id="OMJ66416.1"/>
    </source>
</evidence>
<dbReference type="Gene3D" id="1.20.58.2190">
    <property type="match status" value="1"/>
</dbReference>
<dbReference type="EMBL" id="MPUH01001724">
    <property type="protein sequence ID" value="OMJ66416.1"/>
    <property type="molecule type" value="Genomic_DNA"/>
</dbReference>
<accession>A0A1R2APK1</accession>
<proteinExistence type="predicted"/>
<dbReference type="SUPFAM" id="SSF143503">
    <property type="entry name" value="PUG domain-like"/>
    <property type="match status" value="1"/>
</dbReference>
<sequence>MGCNPSTGSENRAICIRPASEDFKTSYLTPPHILKKPTRQLSSAAARKHREERDQNTNSSAIRYSSPPVVVNDFWGTMPLSFLIDRLYLFHEEIDKQNGNYSEIIDFIRSALNDLANNFEHSSYKVLKKNNTKFRQFIGKYTQGIFVVKCLGYREKDDCFELDKNMTEVNIKYKIKELEHAIGKVELKTGKIINTNINKAGK</sequence>